<reference evidence="2 3" key="1">
    <citation type="submission" date="2024-01" db="EMBL/GenBank/DDBJ databases">
        <title>A draft genome for the cacao thread blight pathogen Marasmiellus scandens.</title>
        <authorList>
            <person name="Baruah I.K."/>
            <person name="Leung J."/>
            <person name="Bukari Y."/>
            <person name="Amoako-Attah I."/>
            <person name="Meinhardt L.W."/>
            <person name="Bailey B.A."/>
            <person name="Cohen S.P."/>
        </authorList>
    </citation>
    <scope>NUCLEOTIDE SEQUENCE [LARGE SCALE GENOMIC DNA]</scope>
    <source>
        <strain evidence="2 3">GH-19</strain>
    </source>
</reference>
<keyword evidence="3" id="KW-1185">Reference proteome</keyword>
<comment type="caution">
    <text evidence="2">The sequence shown here is derived from an EMBL/GenBank/DDBJ whole genome shotgun (WGS) entry which is preliminary data.</text>
</comment>
<feature type="compositionally biased region" description="Acidic residues" evidence="1">
    <location>
        <begin position="166"/>
        <end position="177"/>
    </location>
</feature>
<sequence length="177" mass="20335">MPGKDQIAVYSFHPFTDAELAEVAKACEKEGYENGGNQDFVAVAPKPHFLNEEAEVEKVIAYHRKLKNKQSGYWDPNHFIVVKNSGWKKEGVLVVTLREFELAWIPDDGVAYKRGWDAWTFRVENSGLVILNLQIVNMGWTEFTTWKDCQPEGQEVDRRDGKSWEDIQEEETGQNAK</sequence>
<feature type="region of interest" description="Disordered" evidence="1">
    <location>
        <begin position="151"/>
        <end position="177"/>
    </location>
</feature>
<name>A0ABR1JVE7_9AGAR</name>
<evidence type="ECO:0000256" key="1">
    <source>
        <dbReference type="SAM" id="MobiDB-lite"/>
    </source>
</evidence>
<protein>
    <submittedName>
        <fullName evidence="2">Uncharacterized protein</fullName>
    </submittedName>
</protein>
<evidence type="ECO:0000313" key="3">
    <source>
        <dbReference type="Proteomes" id="UP001498398"/>
    </source>
</evidence>
<feature type="compositionally biased region" description="Basic and acidic residues" evidence="1">
    <location>
        <begin position="155"/>
        <end position="165"/>
    </location>
</feature>
<dbReference type="Proteomes" id="UP001498398">
    <property type="component" value="Unassembled WGS sequence"/>
</dbReference>
<gene>
    <name evidence="2" type="ORF">VKT23_002872</name>
</gene>
<organism evidence="2 3">
    <name type="scientific">Marasmiellus scandens</name>
    <dbReference type="NCBI Taxonomy" id="2682957"/>
    <lineage>
        <taxon>Eukaryota</taxon>
        <taxon>Fungi</taxon>
        <taxon>Dikarya</taxon>
        <taxon>Basidiomycota</taxon>
        <taxon>Agaricomycotina</taxon>
        <taxon>Agaricomycetes</taxon>
        <taxon>Agaricomycetidae</taxon>
        <taxon>Agaricales</taxon>
        <taxon>Marasmiineae</taxon>
        <taxon>Omphalotaceae</taxon>
        <taxon>Marasmiellus</taxon>
    </lineage>
</organism>
<dbReference type="EMBL" id="JBANRG010000003">
    <property type="protein sequence ID" value="KAK7468357.1"/>
    <property type="molecule type" value="Genomic_DNA"/>
</dbReference>
<proteinExistence type="predicted"/>
<evidence type="ECO:0000313" key="2">
    <source>
        <dbReference type="EMBL" id="KAK7468357.1"/>
    </source>
</evidence>
<accession>A0ABR1JVE7</accession>